<dbReference type="PROSITE" id="PS52016">
    <property type="entry name" value="TONB_DEPENDENT_REC_3"/>
    <property type="match status" value="1"/>
</dbReference>
<evidence type="ECO:0000259" key="12">
    <source>
        <dbReference type="Pfam" id="PF07715"/>
    </source>
</evidence>
<evidence type="ECO:0000256" key="2">
    <source>
        <dbReference type="ARBA" id="ARBA00022448"/>
    </source>
</evidence>
<evidence type="ECO:0000256" key="3">
    <source>
        <dbReference type="ARBA" id="ARBA00022452"/>
    </source>
</evidence>
<reference evidence="13" key="1">
    <citation type="submission" date="2016-04" db="EMBL/GenBank/DDBJ databases">
        <authorList>
            <person name="Evans L.H."/>
            <person name="Alamgir A."/>
            <person name="Owens N."/>
            <person name="Weber N.D."/>
            <person name="Virtaneva K."/>
            <person name="Barbian K."/>
            <person name="Babar A."/>
            <person name="Rosenke K."/>
        </authorList>
    </citation>
    <scope>NUCLEOTIDE SEQUENCE</scope>
    <source>
        <strain evidence="13">86-1</strain>
    </source>
</reference>
<feature type="signal peptide" evidence="10">
    <location>
        <begin position="1"/>
        <end position="19"/>
    </location>
</feature>
<gene>
    <name evidence="13" type="primary">susC</name>
    <name evidence="13" type="ORF">KL86DYS1_30770</name>
</gene>
<sequence>MKEIFIFLLSILIHSSIYAQTTNNILIEGKVVDDQREAVIGASILVKGTTNGTVTDVDGYFKLNVPSNAILTVSFIGFEAQEIPVNGQKNFSITLLENQEMLNEVVVIGYGQVKKGDVTGSLTTFKPDELSKGKVLTAKDALVGKIAGVSVTPGSGAPGDEGTIRIRMGASLSASNDPLLVIDGVPVRSTSISSINPADIESFTVLKDASATAIYGSRASNGVIIITTKKGSQTKGKVNLNYSGSFTISQVVKYLDVLDADTYRKAFKEHANNVPDGYMLGDVSTDWQKEVSRTAFGTDHNLSATGAVADIPYRISFGYYNQNGVIKENNYERLSLGVGFAPQFFNKHLSLDINIKGSIENENPVSSGTVGSASSFDPTRPVHANYPNNVGLGYFMWMDANGNPITKAGSNPVADLMLTDKLQKNKRSTGNLAANYKIHGFEDLTLHANLGYDVRVDDYDESIPNNAPSMYVSHMQDGSGKSYTSKNENRNYLIDLYANYKKDFHTDHSISAMGGYGWQRFWYRNAATTYDSKGEVYGDPTSGEAELYLLSFYGRLNYSYAQKILLTATLRADASSRFAKNNRWGYFPSAALAYRLSEESFLKDIKALSDLKLRLSYGQTGQQDIGSYYQHLGTYTTSYDASRYMFGNEWITLYRPNGYDPLIKWETTTTYNLGIDYGFLNNRISGSIDIYTRRTKNLLNFIDVPAGSNYTNKIDTNIGNMKNKGIELAVSAIPVKTRDWEWSIGGNFTWNASEITKLNTIDSEDNSINAGSIGDRDYVQRHKVGETPYTYFLLKQAYDDNGNPLDGKYVAPNGDIVTSESDVNKYMTGKSSHMPYFYGLSTRISYKNWDLGANAHGGFGHYVFNYQSARDSFDKLYSADGNTSGNIMSSTLKTGFTQSRKFSDYFLEKGDFFKIDNITLGYSFSKLWNDKTSLRLAFNVQNVALFSGYSGIDPEIFSGIDRNSYQRPRMYSFSLNLNF</sequence>
<dbReference type="InterPro" id="IPR037066">
    <property type="entry name" value="Plug_dom_sf"/>
</dbReference>
<dbReference type="GO" id="GO:0009279">
    <property type="term" value="C:cell outer membrane"/>
    <property type="evidence" value="ECO:0007669"/>
    <property type="project" value="UniProtKB-SubCell"/>
</dbReference>
<dbReference type="InterPro" id="IPR023996">
    <property type="entry name" value="TonB-dep_OMP_SusC/RagA"/>
</dbReference>
<feature type="chain" id="PRO_5012284419" evidence="10">
    <location>
        <begin position="20"/>
        <end position="979"/>
    </location>
</feature>
<feature type="domain" description="TonB-dependent receptor plug" evidence="12">
    <location>
        <begin position="115"/>
        <end position="223"/>
    </location>
</feature>
<evidence type="ECO:0000259" key="11">
    <source>
        <dbReference type="Pfam" id="PF00593"/>
    </source>
</evidence>
<evidence type="ECO:0000256" key="1">
    <source>
        <dbReference type="ARBA" id="ARBA00004571"/>
    </source>
</evidence>
<dbReference type="FunFam" id="2.60.40.1120:FF:000003">
    <property type="entry name" value="Outer membrane protein Omp121"/>
    <property type="match status" value="1"/>
</dbReference>
<keyword evidence="5 9" id="KW-0798">TonB box</keyword>
<dbReference type="Gene3D" id="2.40.170.20">
    <property type="entry name" value="TonB-dependent receptor, beta-barrel domain"/>
    <property type="match status" value="1"/>
</dbReference>
<dbReference type="NCBIfam" id="TIGR04057">
    <property type="entry name" value="SusC_RagA_signa"/>
    <property type="match status" value="1"/>
</dbReference>
<organism evidence="13">
    <name type="scientific">uncultured Dysgonomonas sp</name>
    <dbReference type="NCBI Taxonomy" id="206096"/>
    <lineage>
        <taxon>Bacteria</taxon>
        <taxon>Pseudomonadati</taxon>
        <taxon>Bacteroidota</taxon>
        <taxon>Bacteroidia</taxon>
        <taxon>Bacteroidales</taxon>
        <taxon>Dysgonomonadaceae</taxon>
        <taxon>Dysgonomonas</taxon>
        <taxon>environmental samples</taxon>
    </lineage>
</organism>
<evidence type="ECO:0000256" key="7">
    <source>
        <dbReference type="ARBA" id="ARBA00023237"/>
    </source>
</evidence>
<dbReference type="InterPro" id="IPR008969">
    <property type="entry name" value="CarboxyPept-like_regulatory"/>
</dbReference>
<dbReference type="Pfam" id="PF13715">
    <property type="entry name" value="CarbopepD_reg_2"/>
    <property type="match status" value="1"/>
</dbReference>
<dbReference type="EMBL" id="FLUM01000003">
    <property type="protein sequence ID" value="SBW04177.1"/>
    <property type="molecule type" value="Genomic_DNA"/>
</dbReference>
<dbReference type="AlphaFoldDB" id="A0A212JXN7"/>
<evidence type="ECO:0000256" key="8">
    <source>
        <dbReference type="PROSITE-ProRule" id="PRU01360"/>
    </source>
</evidence>
<dbReference type="InterPro" id="IPR023997">
    <property type="entry name" value="TonB-dep_OMP_SusC/RagA_CS"/>
</dbReference>
<dbReference type="SUPFAM" id="SSF49464">
    <property type="entry name" value="Carboxypeptidase regulatory domain-like"/>
    <property type="match status" value="1"/>
</dbReference>
<keyword evidence="4 8" id="KW-0812">Transmembrane</keyword>
<protein>
    <submittedName>
        <fullName evidence="13">TonB-dependent receptor SusC</fullName>
    </submittedName>
</protein>
<evidence type="ECO:0000256" key="9">
    <source>
        <dbReference type="RuleBase" id="RU003357"/>
    </source>
</evidence>
<dbReference type="Gene3D" id="2.60.40.1120">
    <property type="entry name" value="Carboxypeptidase-like, regulatory domain"/>
    <property type="match status" value="1"/>
</dbReference>
<keyword evidence="2 8" id="KW-0813">Transport</keyword>
<comment type="subcellular location">
    <subcellularLocation>
        <location evidence="1 8">Cell outer membrane</location>
        <topology evidence="1 8">Multi-pass membrane protein</topology>
    </subcellularLocation>
</comment>
<comment type="similarity">
    <text evidence="8 9">Belongs to the TonB-dependent receptor family.</text>
</comment>
<keyword evidence="6 8" id="KW-0472">Membrane</keyword>
<keyword evidence="3 8" id="KW-1134">Transmembrane beta strand</keyword>
<feature type="domain" description="TonB-dependent receptor-like beta-barrel" evidence="11">
    <location>
        <begin position="387"/>
        <end position="854"/>
    </location>
</feature>
<dbReference type="Gene3D" id="2.170.130.10">
    <property type="entry name" value="TonB-dependent receptor, plug domain"/>
    <property type="match status" value="1"/>
</dbReference>
<dbReference type="InterPro" id="IPR039426">
    <property type="entry name" value="TonB-dep_rcpt-like"/>
</dbReference>
<keyword evidence="13" id="KW-0675">Receptor</keyword>
<evidence type="ECO:0000256" key="10">
    <source>
        <dbReference type="SAM" id="SignalP"/>
    </source>
</evidence>
<evidence type="ECO:0000256" key="4">
    <source>
        <dbReference type="ARBA" id="ARBA00022692"/>
    </source>
</evidence>
<dbReference type="SUPFAM" id="SSF56935">
    <property type="entry name" value="Porins"/>
    <property type="match status" value="1"/>
</dbReference>
<dbReference type="Pfam" id="PF00593">
    <property type="entry name" value="TonB_dep_Rec_b-barrel"/>
    <property type="match status" value="1"/>
</dbReference>
<evidence type="ECO:0000256" key="6">
    <source>
        <dbReference type="ARBA" id="ARBA00023136"/>
    </source>
</evidence>
<evidence type="ECO:0000313" key="13">
    <source>
        <dbReference type="EMBL" id="SBW04177.1"/>
    </source>
</evidence>
<dbReference type="NCBIfam" id="TIGR04056">
    <property type="entry name" value="OMP_RagA_SusC"/>
    <property type="match status" value="1"/>
</dbReference>
<accession>A0A212JXN7</accession>
<dbReference type="InterPro" id="IPR012910">
    <property type="entry name" value="Plug_dom"/>
</dbReference>
<keyword evidence="7 8" id="KW-0998">Cell outer membrane</keyword>
<proteinExistence type="inferred from homology"/>
<keyword evidence="10" id="KW-0732">Signal</keyword>
<dbReference type="RefSeq" id="WP_296942838.1">
    <property type="nucleotide sequence ID" value="NZ_LT599032.1"/>
</dbReference>
<dbReference type="InterPro" id="IPR036942">
    <property type="entry name" value="Beta-barrel_TonB_sf"/>
</dbReference>
<dbReference type="Pfam" id="PF07715">
    <property type="entry name" value="Plug"/>
    <property type="match status" value="1"/>
</dbReference>
<name>A0A212JXN7_9BACT</name>
<evidence type="ECO:0000256" key="5">
    <source>
        <dbReference type="ARBA" id="ARBA00023077"/>
    </source>
</evidence>
<dbReference type="InterPro" id="IPR000531">
    <property type="entry name" value="Beta-barrel_TonB"/>
</dbReference>